<feature type="signal peptide" evidence="1">
    <location>
        <begin position="1"/>
        <end position="19"/>
    </location>
</feature>
<sequence>MKCNTILFIFIIIAIEVSSELLKSNYLNCNKYEDLLKRKKRQYGEIIGYYPYSYYGYINYQPSYRTYFYTPYGYPYHL</sequence>
<keyword evidence="1" id="KW-0732">Signal</keyword>
<evidence type="ECO:0000313" key="2">
    <source>
        <dbReference type="WBParaSite" id="SSTP_0000162150.1"/>
    </source>
</evidence>
<dbReference type="AlphaFoldDB" id="A0A0K0DWK4"/>
<protein>
    <submittedName>
        <fullName evidence="2">Uncharacterized protein</fullName>
    </submittedName>
</protein>
<dbReference type="WBParaSite" id="SSTP_0000162150.1">
    <property type="protein sequence ID" value="SSTP_0000162150.1"/>
    <property type="gene ID" value="SSTP_0000162150"/>
</dbReference>
<name>A0A0K0DWK4_STRER</name>
<feature type="chain" id="PRO_5005327073" evidence="1">
    <location>
        <begin position="20"/>
        <end position="78"/>
    </location>
</feature>
<accession>A0A0K0DWK4</accession>
<evidence type="ECO:0000256" key="1">
    <source>
        <dbReference type="SAM" id="SignalP"/>
    </source>
</evidence>
<proteinExistence type="predicted"/>
<reference evidence="2" key="1">
    <citation type="submission" date="2015-08" db="UniProtKB">
        <authorList>
            <consortium name="WormBaseParasite"/>
        </authorList>
    </citation>
    <scope>IDENTIFICATION</scope>
</reference>
<organism evidence="2">
    <name type="scientific">Strongyloides stercoralis</name>
    <name type="common">Threadworm</name>
    <dbReference type="NCBI Taxonomy" id="6248"/>
    <lineage>
        <taxon>Eukaryota</taxon>
        <taxon>Metazoa</taxon>
        <taxon>Ecdysozoa</taxon>
        <taxon>Nematoda</taxon>
        <taxon>Chromadorea</taxon>
        <taxon>Rhabditida</taxon>
        <taxon>Tylenchina</taxon>
        <taxon>Panagrolaimomorpha</taxon>
        <taxon>Strongyloidoidea</taxon>
        <taxon>Strongyloididae</taxon>
        <taxon>Strongyloides</taxon>
    </lineage>
</organism>